<protein>
    <recommendedName>
        <fullName evidence="3">Thymidylate synthase</fullName>
    </recommendedName>
</protein>
<sequence>MTRINPINKLTVINQAAFRKWLVTHHNTEPECWVNVKRGIPTDNHHFWYVDAVEEAMCFGWIDSTYKVIEPSKPAAQRFVPRRPGSTWSELNKARCRRMEKLGLMTDAGRRVLPDMTITDFKIDSRIKRALKRRPGAWDFFLGCPPLYQRVRIDTIQIKKNQPKLFRSRMTKFANACRDHKMIGQWNDGGRLS</sequence>
<accession>A0A0R1SC65</accession>
<dbReference type="Proteomes" id="UP000052013">
    <property type="component" value="Unassembled WGS sequence"/>
</dbReference>
<dbReference type="AlphaFoldDB" id="A0A0R1SC65"/>
<dbReference type="EMBL" id="AZEY01000050">
    <property type="protein sequence ID" value="KRL66110.1"/>
    <property type="molecule type" value="Genomic_DNA"/>
</dbReference>
<reference evidence="1 2" key="1">
    <citation type="journal article" date="2015" name="Genome Announc.">
        <title>Expanding the biotechnology potential of lactobacilli through comparative genomics of 213 strains and associated genera.</title>
        <authorList>
            <person name="Sun Z."/>
            <person name="Harris H.M."/>
            <person name="McCann A."/>
            <person name="Guo C."/>
            <person name="Argimon S."/>
            <person name="Zhang W."/>
            <person name="Yang X."/>
            <person name="Jeffery I.B."/>
            <person name="Cooney J.C."/>
            <person name="Kagawa T.F."/>
            <person name="Liu W."/>
            <person name="Song Y."/>
            <person name="Salvetti E."/>
            <person name="Wrobel A."/>
            <person name="Rasinkangas P."/>
            <person name="Parkhill J."/>
            <person name="Rea M.C."/>
            <person name="O'Sullivan O."/>
            <person name="Ritari J."/>
            <person name="Douillard F.P."/>
            <person name="Paul Ross R."/>
            <person name="Yang R."/>
            <person name="Briner A.E."/>
            <person name="Felis G.E."/>
            <person name="de Vos W.M."/>
            <person name="Barrangou R."/>
            <person name="Klaenhammer T.R."/>
            <person name="Caufield P.W."/>
            <person name="Cui Y."/>
            <person name="Zhang H."/>
            <person name="O'Toole P.W."/>
        </authorList>
    </citation>
    <scope>NUCLEOTIDE SEQUENCE [LARGE SCALE GENOMIC DNA]</scope>
    <source>
        <strain evidence="1 2">DSM 14421</strain>
    </source>
</reference>
<dbReference type="Pfam" id="PF13376">
    <property type="entry name" value="OmdA"/>
    <property type="match status" value="1"/>
</dbReference>
<evidence type="ECO:0000313" key="2">
    <source>
        <dbReference type="Proteomes" id="UP000052013"/>
    </source>
</evidence>
<evidence type="ECO:0008006" key="3">
    <source>
        <dbReference type="Google" id="ProtNLM"/>
    </source>
</evidence>
<organism evidence="1 2">
    <name type="scientific">Lentilactobacillus diolivorans DSM 14421</name>
    <dbReference type="NCBI Taxonomy" id="1423739"/>
    <lineage>
        <taxon>Bacteria</taxon>
        <taxon>Bacillati</taxon>
        <taxon>Bacillota</taxon>
        <taxon>Bacilli</taxon>
        <taxon>Lactobacillales</taxon>
        <taxon>Lactobacillaceae</taxon>
        <taxon>Lentilactobacillus</taxon>
    </lineage>
</organism>
<evidence type="ECO:0000313" key="1">
    <source>
        <dbReference type="EMBL" id="KRL66110.1"/>
    </source>
</evidence>
<gene>
    <name evidence="1" type="ORF">FC85_GL002956</name>
</gene>
<comment type="caution">
    <text evidence="1">The sequence shown here is derived from an EMBL/GenBank/DDBJ whole genome shotgun (WGS) entry which is preliminary data.</text>
</comment>
<proteinExistence type="predicted"/>
<dbReference type="PATRIC" id="fig|1423739.3.peg.3075"/>
<name>A0A0R1SC65_9LACO</name>
<dbReference type="RefSeq" id="WP_057864513.1">
    <property type="nucleotide sequence ID" value="NZ_AZEY01000050.1"/>
</dbReference>
<dbReference type="STRING" id="1423739.FC85_GL002956"/>